<dbReference type="InterPro" id="IPR001611">
    <property type="entry name" value="Leu-rich_rpt"/>
</dbReference>
<reference evidence="14" key="1">
    <citation type="journal article" date="2007" name="Nature">
        <title>The grapevine genome sequence suggests ancestral hexaploidization in major angiosperm phyla.</title>
        <authorList>
            <consortium name="The French-Italian Public Consortium for Grapevine Genome Characterization."/>
            <person name="Jaillon O."/>
            <person name="Aury J.-M."/>
            <person name="Noel B."/>
            <person name="Policriti A."/>
            <person name="Clepet C."/>
            <person name="Casagrande A."/>
            <person name="Choisne N."/>
            <person name="Aubourg S."/>
            <person name="Vitulo N."/>
            <person name="Jubin C."/>
            <person name="Vezzi A."/>
            <person name="Legeai F."/>
            <person name="Hugueney P."/>
            <person name="Dasilva C."/>
            <person name="Horner D."/>
            <person name="Mica E."/>
            <person name="Jublot D."/>
            <person name="Poulain J."/>
            <person name="Bruyere C."/>
            <person name="Billault A."/>
            <person name="Segurens B."/>
            <person name="Gouyvenoux M."/>
            <person name="Ugarte E."/>
            <person name="Cattonaro F."/>
            <person name="Anthouard V."/>
            <person name="Vico V."/>
            <person name="Del Fabbro C."/>
            <person name="Alaux M."/>
            <person name="Di Gaspero G."/>
            <person name="Dumas V."/>
            <person name="Felice N."/>
            <person name="Paillard S."/>
            <person name="Juman I."/>
            <person name="Moroldo M."/>
            <person name="Scalabrin S."/>
            <person name="Canaguier A."/>
            <person name="Le Clainche I."/>
            <person name="Malacrida G."/>
            <person name="Durand E."/>
            <person name="Pesole G."/>
            <person name="Laucou V."/>
            <person name="Chatelet P."/>
            <person name="Merdinoglu D."/>
            <person name="Delledonne M."/>
            <person name="Pezzotti M."/>
            <person name="Lecharny A."/>
            <person name="Scarpelli C."/>
            <person name="Artiguenave F."/>
            <person name="Pe M.E."/>
            <person name="Valle G."/>
            <person name="Morgante M."/>
            <person name="Caboche M."/>
            <person name="Adam-Blondon A.-F."/>
            <person name="Weissenbach J."/>
            <person name="Quetier F."/>
            <person name="Wincker P."/>
        </authorList>
    </citation>
    <scope>NUCLEOTIDE SEQUENCE [LARGE SCALE GENOMIC DNA]</scope>
    <source>
        <strain evidence="14">cv. Pinot noir / PN40024</strain>
    </source>
</reference>
<dbReference type="HOGENOM" id="CLU_1083433_0_0_1"/>
<dbReference type="GO" id="GO:0005886">
    <property type="term" value="C:plasma membrane"/>
    <property type="evidence" value="ECO:0007669"/>
    <property type="project" value="UniProtKB-SubCell"/>
</dbReference>
<evidence type="ECO:0000313" key="14">
    <source>
        <dbReference type="Proteomes" id="UP000009183"/>
    </source>
</evidence>
<dbReference type="InterPro" id="IPR032675">
    <property type="entry name" value="LRR_dom_sf"/>
</dbReference>
<dbReference type="AlphaFoldDB" id="D7TSF9"/>
<dbReference type="Gene3D" id="3.80.10.10">
    <property type="entry name" value="Ribonuclease Inhibitor"/>
    <property type="match status" value="1"/>
</dbReference>
<evidence type="ECO:0000256" key="7">
    <source>
        <dbReference type="ARBA" id="ARBA00022737"/>
    </source>
</evidence>
<dbReference type="GO" id="GO:0012505">
    <property type="term" value="C:endomembrane system"/>
    <property type="evidence" value="ECO:0007669"/>
    <property type="project" value="UniProtKB-SubCell"/>
</dbReference>
<dbReference type="InterPro" id="IPR051502">
    <property type="entry name" value="RLP_Defense_Trigger"/>
</dbReference>
<keyword evidence="6" id="KW-0732">Signal</keyword>
<dbReference type="FunFam" id="3.80.10.10:FF:000041">
    <property type="entry name" value="LRR receptor-like serine/threonine-protein kinase ERECTA"/>
    <property type="match status" value="1"/>
</dbReference>
<keyword evidence="10" id="KW-0325">Glycoprotein</keyword>
<dbReference type="PRINTS" id="PR00019">
    <property type="entry name" value="LEURICHRPT"/>
</dbReference>
<dbReference type="SMART" id="SM00369">
    <property type="entry name" value="LRR_TYP"/>
    <property type="match status" value="5"/>
</dbReference>
<comment type="similarity">
    <text evidence="2">Belongs to the RLP family.</text>
</comment>
<name>D7TSF9_VITVI</name>
<evidence type="ECO:0000256" key="5">
    <source>
        <dbReference type="ARBA" id="ARBA00022692"/>
    </source>
</evidence>
<dbReference type="EMBL" id="FN596243">
    <property type="protein sequence ID" value="CBI33431.3"/>
    <property type="molecule type" value="Genomic_DNA"/>
</dbReference>
<feature type="transmembrane region" description="Helical" evidence="12">
    <location>
        <begin position="210"/>
        <end position="229"/>
    </location>
</feature>
<dbReference type="PANTHER" id="PTHR48062:SF52">
    <property type="entry name" value="RECEPTOR-LIKE PROTEIN 8-RELATED"/>
    <property type="match status" value="1"/>
</dbReference>
<keyword evidence="5 12" id="KW-0812">Transmembrane</keyword>
<keyword evidence="3" id="KW-1003">Cell membrane</keyword>
<evidence type="ECO:0000256" key="11">
    <source>
        <dbReference type="ARBA" id="ARBA00037847"/>
    </source>
</evidence>
<keyword evidence="4" id="KW-0433">Leucine-rich repeat</keyword>
<evidence type="ECO:0000256" key="12">
    <source>
        <dbReference type="SAM" id="Phobius"/>
    </source>
</evidence>
<keyword evidence="14" id="KW-1185">Reference proteome</keyword>
<evidence type="ECO:0000256" key="1">
    <source>
        <dbReference type="ARBA" id="ARBA00004236"/>
    </source>
</evidence>
<dbReference type="PANTHER" id="PTHR48062">
    <property type="entry name" value="RECEPTOR-LIKE PROTEIN 14"/>
    <property type="match status" value="1"/>
</dbReference>
<dbReference type="OMA" id="ITHEQSV"/>
<dbReference type="SUPFAM" id="SSF52058">
    <property type="entry name" value="L domain-like"/>
    <property type="match status" value="1"/>
</dbReference>
<dbReference type="Proteomes" id="UP000009183">
    <property type="component" value="Chromosome 9"/>
</dbReference>
<evidence type="ECO:0000256" key="2">
    <source>
        <dbReference type="ARBA" id="ARBA00009592"/>
    </source>
</evidence>
<evidence type="ECO:0000256" key="4">
    <source>
        <dbReference type="ARBA" id="ARBA00022614"/>
    </source>
</evidence>
<dbReference type="InterPro" id="IPR003591">
    <property type="entry name" value="Leu-rich_rpt_typical-subtyp"/>
</dbReference>
<evidence type="ECO:0000256" key="10">
    <source>
        <dbReference type="ARBA" id="ARBA00023180"/>
    </source>
</evidence>
<proteinExistence type="inferred from homology"/>
<dbReference type="Pfam" id="PF00560">
    <property type="entry name" value="LRR_1"/>
    <property type="match status" value="1"/>
</dbReference>
<dbReference type="PaxDb" id="29760-VIT_09s0096g01010.t01"/>
<evidence type="ECO:0000256" key="9">
    <source>
        <dbReference type="ARBA" id="ARBA00023136"/>
    </source>
</evidence>
<keyword evidence="9 12" id="KW-0472">Membrane</keyword>
<dbReference type="STRING" id="29760.D7TSF9"/>
<evidence type="ECO:0000256" key="8">
    <source>
        <dbReference type="ARBA" id="ARBA00022989"/>
    </source>
</evidence>
<accession>D7TSF9</accession>
<gene>
    <name evidence="13" type="ordered locus">VIT_09s0096g01010</name>
</gene>
<comment type="subcellular location">
    <subcellularLocation>
        <location evidence="1">Cell membrane</location>
    </subcellularLocation>
    <subcellularLocation>
        <location evidence="11">Endomembrane system</location>
        <topology evidence="11">Single-pass membrane protein</topology>
    </subcellularLocation>
</comment>
<sequence length="257" mass="29091">MFQLKVLIISNCNLNKLTGGIPKFLHNLKELDVSGNDFSGEVPKQFFGGCHNLKVLKLSNNGFRGQIFSEYFNLTGLEYLHLDNNEFSGTLSDVITRSPLSLLDICNNYMSGEMPNWIRDILNFMSGLDLSCNNLTGEIPRELGNLSSLHALNLSHNELHGIIPKGFSNLSQIESLDLSYNRLSVVILVSITHEQSVVDSYLRHRVFSQIYIVSLIAPFIIYLSCLMLGIQNFYITIKIQYLIYNMCSSFYIGIRAF</sequence>
<keyword evidence="7" id="KW-0677">Repeat</keyword>
<keyword evidence="8 12" id="KW-1133">Transmembrane helix</keyword>
<evidence type="ECO:0000256" key="6">
    <source>
        <dbReference type="ARBA" id="ARBA00022729"/>
    </source>
</evidence>
<dbReference type="eggNOG" id="KOG0619">
    <property type="taxonomic scope" value="Eukaryota"/>
</dbReference>
<organism evidence="13 14">
    <name type="scientific">Vitis vinifera</name>
    <name type="common">Grape</name>
    <dbReference type="NCBI Taxonomy" id="29760"/>
    <lineage>
        <taxon>Eukaryota</taxon>
        <taxon>Viridiplantae</taxon>
        <taxon>Streptophyta</taxon>
        <taxon>Embryophyta</taxon>
        <taxon>Tracheophyta</taxon>
        <taxon>Spermatophyta</taxon>
        <taxon>Magnoliopsida</taxon>
        <taxon>eudicotyledons</taxon>
        <taxon>Gunneridae</taxon>
        <taxon>Pentapetalae</taxon>
        <taxon>rosids</taxon>
        <taxon>Vitales</taxon>
        <taxon>Vitaceae</taxon>
        <taxon>Viteae</taxon>
        <taxon>Vitis</taxon>
    </lineage>
</organism>
<dbReference type="Pfam" id="PF13855">
    <property type="entry name" value="LRR_8"/>
    <property type="match status" value="2"/>
</dbReference>
<evidence type="ECO:0000313" key="13">
    <source>
        <dbReference type="EMBL" id="CBI33431.3"/>
    </source>
</evidence>
<dbReference type="InParanoid" id="D7TSF9"/>
<protein>
    <submittedName>
        <fullName evidence="13">Uncharacterized protein</fullName>
    </submittedName>
</protein>
<evidence type="ECO:0000256" key="3">
    <source>
        <dbReference type="ARBA" id="ARBA00022475"/>
    </source>
</evidence>